<protein>
    <recommendedName>
        <fullName evidence="4">FLYWCH-type domain-containing protein</fullName>
    </recommendedName>
</protein>
<gene>
    <name evidence="5" type="ORF">IPOD504_LOCUS2383</name>
</gene>
<keyword evidence="2" id="KW-0863">Zinc-finger</keyword>
<dbReference type="EMBL" id="OW152824">
    <property type="protein sequence ID" value="CAH2040217.1"/>
    <property type="molecule type" value="Genomic_DNA"/>
</dbReference>
<keyword evidence="6" id="KW-1185">Reference proteome</keyword>
<evidence type="ECO:0000256" key="3">
    <source>
        <dbReference type="ARBA" id="ARBA00022833"/>
    </source>
</evidence>
<proteinExistence type="predicted"/>
<reference evidence="5" key="1">
    <citation type="submission" date="2022-03" db="EMBL/GenBank/DDBJ databases">
        <authorList>
            <person name="Martin H S."/>
        </authorList>
    </citation>
    <scope>NUCLEOTIDE SEQUENCE</scope>
</reference>
<feature type="domain" description="FLYWCH-type" evidence="4">
    <location>
        <begin position="51"/>
        <end position="111"/>
    </location>
</feature>
<dbReference type="InterPro" id="IPR007588">
    <property type="entry name" value="Znf_FLYWCH"/>
</dbReference>
<dbReference type="Pfam" id="PF04500">
    <property type="entry name" value="FLYWCH"/>
    <property type="match status" value="1"/>
</dbReference>
<dbReference type="Proteomes" id="UP000837857">
    <property type="component" value="Chromosome 12"/>
</dbReference>
<evidence type="ECO:0000256" key="2">
    <source>
        <dbReference type="ARBA" id="ARBA00022771"/>
    </source>
</evidence>
<organism evidence="5 6">
    <name type="scientific">Iphiclides podalirius</name>
    <name type="common">scarce swallowtail</name>
    <dbReference type="NCBI Taxonomy" id="110791"/>
    <lineage>
        <taxon>Eukaryota</taxon>
        <taxon>Metazoa</taxon>
        <taxon>Ecdysozoa</taxon>
        <taxon>Arthropoda</taxon>
        <taxon>Hexapoda</taxon>
        <taxon>Insecta</taxon>
        <taxon>Pterygota</taxon>
        <taxon>Neoptera</taxon>
        <taxon>Endopterygota</taxon>
        <taxon>Lepidoptera</taxon>
        <taxon>Glossata</taxon>
        <taxon>Ditrysia</taxon>
        <taxon>Papilionoidea</taxon>
        <taxon>Papilionidae</taxon>
        <taxon>Papilioninae</taxon>
        <taxon>Iphiclides</taxon>
    </lineage>
</organism>
<evidence type="ECO:0000256" key="1">
    <source>
        <dbReference type="ARBA" id="ARBA00022723"/>
    </source>
</evidence>
<keyword evidence="3" id="KW-0862">Zinc</keyword>
<evidence type="ECO:0000259" key="4">
    <source>
        <dbReference type="Pfam" id="PF04500"/>
    </source>
</evidence>
<evidence type="ECO:0000313" key="6">
    <source>
        <dbReference type="Proteomes" id="UP000837857"/>
    </source>
</evidence>
<sequence length="127" mass="14832">MFSGGLHKGDMIMKALGGEGWYALQEYSELLAQRHIMLDYRMQGPKFQVKFIRTTNGNRLALFRSYTYCKHYVVRDGARWKCSRQFSKSCNAYLLINDQGAILKANELHTHEPFKYHCNLDGTYVRI</sequence>
<keyword evidence="1" id="KW-0479">Metal-binding</keyword>
<evidence type="ECO:0000313" key="5">
    <source>
        <dbReference type="EMBL" id="CAH2040217.1"/>
    </source>
</evidence>
<dbReference type="Gene3D" id="2.20.25.240">
    <property type="match status" value="1"/>
</dbReference>
<name>A0ABN8HWH7_9NEOP</name>
<accession>A0ABN8HWH7</accession>
<feature type="non-terminal residue" evidence="5">
    <location>
        <position position="127"/>
    </location>
</feature>